<evidence type="ECO:0000313" key="1">
    <source>
        <dbReference type="EMBL" id="KAF0711271.1"/>
    </source>
</evidence>
<keyword evidence="2" id="KW-1185">Reference proteome</keyword>
<evidence type="ECO:0000313" key="2">
    <source>
        <dbReference type="Proteomes" id="UP000478052"/>
    </source>
</evidence>
<name>A0A6G0VVD7_APHCR</name>
<dbReference type="PANTHER" id="PTHR10773">
    <property type="entry name" value="DNA-DIRECTED RNA POLYMERASES I, II, AND III SUBUNIT RPABC2"/>
    <property type="match status" value="1"/>
</dbReference>
<organism evidence="1 2">
    <name type="scientific">Aphis craccivora</name>
    <name type="common">Cowpea aphid</name>
    <dbReference type="NCBI Taxonomy" id="307492"/>
    <lineage>
        <taxon>Eukaryota</taxon>
        <taxon>Metazoa</taxon>
        <taxon>Ecdysozoa</taxon>
        <taxon>Arthropoda</taxon>
        <taxon>Hexapoda</taxon>
        <taxon>Insecta</taxon>
        <taxon>Pterygota</taxon>
        <taxon>Neoptera</taxon>
        <taxon>Paraneoptera</taxon>
        <taxon>Hemiptera</taxon>
        <taxon>Sternorrhyncha</taxon>
        <taxon>Aphidomorpha</taxon>
        <taxon>Aphidoidea</taxon>
        <taxon>Aphididae</taxon>
        <taxon>Aphidini</taxon>
        <taxon>Aphis</taxon>
        <taxon>Aphis</taxon>
    </lineage>
</organism>
<dbReference type="AlphaFoldDB" id="A0A6G0VVD7"/>
<dbReference type="OrthoDB" id="6749779at2759"/>
<accession>A0A6G0VVD7</accession>
<dbReference type="EMBL" id="VUJU01011321">
    <property type="protein sequence ID" value="KAF0711271.1"/>
    <property type="molecule type" value="Genomic_DNA"/>
</dbReference>
<sequence length="177" mass="20461">MVTSKASCYLWNETLAKRGANDMGSCIFHYLSNLPSQVTHVIMYSDCCPGQNKNSIIIAMCLYFLEHQDSIKVIDHKFMVPGHSRMECDSDHAKIKKARKRYPFPIKEEFQEMNMMKRKSINCILPKAYEDTLPISDEKKKDIVSLLNLIPEVYHDFYKNIKSKGDITDLLISSDED</sequence>
<gene>
    <name evidence="1" type="ORF">FWK35_00028381</name>
</gene>
<reference evidence="1 2" key="1">
    <citation type="submission" date="2019-08" db="EMBL/GenBank/DDBJ databases">
        <title>Whole genome of Aphis craccivora.</title>
        <authorList>
            <person name="Voronova N.V."/>
            <person name="Shulinski R.S."/>
            <person name="Bandarenka Y.V."/>
            <person name="Zhorov D.G."/>
            <person name="Warner D."/>
        </authorList>
    </citation>
    <scope>NUCLEOTIDE SEQUENCE [LARGE SCALE GENOMIC DNA]</scope>
    <source>
        <strain evidence="1">180601</strain>
        <tissue evidence="1">Whole Body</tissue>
    </source>
</reference>
<protein>
    <submittedName>
        <fullName evidence="1">Uncharacterized protein</fullName>
    </submittedName>
</protein>
<dbReference type="Proteomes" id="UP000478052">
    <property type="component" value="Unassembled WGS sequence"/>
</dbReference>
<dbReference type="PANTHER" id="PTHR10773:SF19">
    <property type="match status" value="1"/>
</dbReference>
<proteinExistence type="predicted"/>
<comment type="caution">
    <text evidence="1">The sequence shown here is derived from an EMBL/GenBank/DDBJ whole genome shotgun (WGS) entry which is preliminary data.</text>
</comment>